<protein>
    <recommendedName>
        <fullName evidence="3">Dynamin family protein</fullName>
    </recommendedName>
</protein>
<evidence type="ECO:0000313" key="1">
    <source>
        <dbReference type="EMBL" id="MFC4858024.1"/>
    </source>
</evidence>
<name>A0ABV9SDS0_9PSEU</name>
<dbReference type="Gene3D" id="3.40.50.300">
    <property type="entry name" value="P-loop containing nucleotide triphosphate hydrolases"/>
    <property type="match status" value="1"/>
</dbReference>
<proteinExistence type="predicted"/>
<gene>
    <name evidence="1" type="ORF">ACFPCV_31380</name>
</gene>
<dbReference type="InterPro" id="IPR027417">
    <property type="entry name" value="P-loop_NTPase"/>
</dbReference>
<evidence type="ECO:0000313" key="2">
    <source>
        <dbReference type="Proteomes" id="UP001595859"/>
    </source>
</evidence>
<organism evidence="1 2">
    <name type="scientific">Actinophytocola glycyrrhizae</name>
    <dbReference type="NCBI Taxonomy" id="2044873"/>
    <lineage>
        <taxon>Bacteria</taxon>
        <taxon>Bacillati</taxon>
        <taxon>Actinomycetota</taxon>
        <taxon>Actinomycetes</taxon>
        <taxon>Pseudonocardiales</taxon>
        <taxon>Pseudonocardiaceae</taxon>
    </lineage>
</organism>
<dbReference type="RefSeq" id="WP_378060186.1">
    <property type="nucleotide sequence ID" value="NZ_JBHSIS010000022.1"/>
</dbReference>
<dbReference type="Proteomes" id="UP001595859">
    <property type="component" value="Unassembled WGS sequence"/>
</dbReference>
<accession>A0ABV9SDS0</accession>
<keyword evidence="2" id="KW-1185">Reference proteome</keyword>
<sequence>MTLGLADRAHSMLRDALDLYRDSPRATNWLRRHVDRLGEPLRVAVAGQPEAGKSTLVNSLVGEEIAPLSVAEGSQVLAWYRGGANPRAQVYPVQAPPRDVPAARMGGRLHIDLEGWRSEQLDRVVVDWPSRTLRGLTLIDTPGIDSSEVGSRISLDADAVLYLMRQPHSTDVGFLQSLQDHPIARETPVNSIVVLSRADEVGGGRIDALTSAKRLARRYRTDVGLTGLCQNAIAVSGLLAHAGRTLTDEEMVSLRVLASAARRELETAMVSADRFVGDGVPLRLDSRTRLALLERFGMFGIRLVTTLIRQGFTTVDALSAELVVRSGLAELRESIRQCFTDRHDVLKARSALLALEVVLRMEPRPAARRLVSALEALVVSAHDFRELRLLAALHGGRTTLPDPLADEARRLVGGVGTELPARLGFERAASGHELHDAVSDALRRWQEQAENHALGTGQRRAARVVVRSCEGMAAQLTGY</sequence>
<dbReference type="EMBL" id="JBHSIS010000022">
    <property type="protein sequence ID" value="MFC4858024.1"/>
    <property type="molecule type" value="Genomic_DNA"/>
</dbReference>
<dbReference type="SUPFAM" id="SSF52540">
    <property type="entry name" value="P-loop containing nucleoside triphosphate hydrolases"/>
    <property type="match status" value="1"/>
</dbReference>
<reference evidence="2" key="1">
    <citation type="journal article" date="2019" name="Int. J. Syst. Evol. Microbiol.">
        <title>The Global Catalogue of Microorganisms (GCM) 10K type strain sequencing project: providing services to taxonomists for standard genome sequencing and annotation.</title>
        <authorList>
            <consortium name="The Broad Institute Genomics Platform"/>
            <consortium name="The Broad Institute Genome Sequencing Center for Infectious Disease"/>
            <person name="Wu L."/>
            <person name="Ma J."/>
        </authorList>
    </citation>
    <scope>NUCLEOTIDE SEQUENCE [LARGE SCALE GENOMIC DNA]</scope>
    <source>
        <strain evidence="2">ZS-22-S1</strain>
    </source>
</reference>
<evidence type="ECO:0008006" key="3">
    <source>
        <dbReference type="Google" id="ProtNLM"/>
    </source>
</evidence>
<comment type="caution">
    <text evidence="1">The sequence shown here is derived from an EMBL/GenBank/DDBJ whole genome shotgun (WGS) entry which is preliminary data.</text>
</comment>